<organism evidence="4 5">
    <name type="scientific">Variovorax humicola</name>
    <dbReference type="NCBI Taxonomy" id="1769758"/>
    <lineage>
        <taxon>Bacteria</taxon>
        <taxon>Pseudomonadati</taxon>
        <taxon>Pseudomonadota</taxon>
        <taxon>Betaproteobacteria</taxon>
        <taxon>Burkholderiales</taxon>
        <taxon>Comamonadaceae</taxon>
        <taxon>Variovorax</taxon>
    </lineage>
</organism>
<dbReference type="Pfam" id="PF13511">
    <property type="entry name" value="DUF4124"/>
    <property type="match status" value="1"/>
</dbReference>
<feature type="region of interest" description="Disordered" evidence="1">
    <location>
        <begin position="56"/>
        <end position="76"/>
    </location>
</feature>
<feature type="domain" description="DUF4124" evidence="3">
    <location>
        <begin position="8"/>
        <end position="55"/>
    </location>
</feature>
<dbReference type="InterPro" id="IPR025392">
    <property type="entry name" value="DUF4124"/>
</dbReference>
<dbReference type="RefSeq" id="WP_340366773.1">
    <property type="nucleotide sequence ID" value="NZ_JBBKZV010000025.1"/>
</dbReference>
<evidence type="ECO:0000256" key="2">
    <source>
        <dbReference type="SAM" id="SignalP"/>
    </source>
</evidence>
<evidence type="ECO:0000313" key="5">
    <source>
        <dbReference type="Proteomes" id="UP001363010"/>
    </source>
</evidence>
<dbReference type="EMBL" id="JBBKZV010000025">
    <property type="protein sequence ID" value="MEJ8825741.1"/>
    <property type="molecule type" value="Genomic_DNA"/>
</dbReference>
<evidence type="ECO:0000313" key="4">
    <source>
        <dbReference type="EMBL" id="MEJ8825741.1"/>
    </source>
</evidence>
<accession>A0ABU8W8X9</accession>
<feature type="signal peptide" evidence="2">
    <location>
        <begin position="1"/>
        <end position="19"/>
    </location>
</feature>
<protein>
    <submittedName>
        <fullName evidence="4">DUF4124 domain-containing protein</fullName>
    </submittedName>
</protein>
<evidence type="ECO:0000256" key="1">
    <source>
        <dbReference type="SAM" id="MobiDB-lite"/>
    </source>
</evidence>
<proteinExistence type="predicted"/>
<dbReference type="Proteomes" id="UP001363010">
    <property type="component" value="Unassembled WGS sequence"/>
</dbReference>
<evidence type="ECO:0000259" key="3">
    <source>
        <dbReference type="Pfam" id="PF13511"/>
    </source>
</evidence>
<comment type="caution">
    <text evidence="4">The sequence shown here is derived from an EMBL/GenBank/DDBJ whole genome shotgun (WGS) entry which is preliminary data.</text>
</comment>
<name>A0ABU8W8X9_9BURK</name>
<gene>
    <name evidence="4" type="ORF">WKW80_27545</name>
</gene>
<keyword evidence="5" id="KW-1185">Reference proteome</keyword>
<keyword evidence="2" id="KW-0732">Signal</keyword>
<feature type="chain" id="PRO_5046671849" evidence="2">
    <location>
        <begin position="20"/>
        <end position="173"/>
    </location>
</feature>
<reference evidence="4 5" key="1">
    <citation type="submission" date="2024-03" db="EMBL/GenBank/DDBJ databases">
        <title>Novel species of the genus Variovorax.</title>
        <authorList>
            <person name="Liu Q."/>
            <person name="Xin Y.-H."/>
        </authorList>
    </citation>
    <scope>NUCLEOTIDE SEQUENCE [LARGE SCALE GENOMIC DNA]</scope>
    <source>
        <strain evidence="4 5">KACC 18501</strain>
    </source>
</reference>
<sequence>MRRFLVLAALTLLGPLCSAEVNRCTDAAGHVSYTDGKCPASAKVTHLALPEPMVVTRGESDSAPRTDPGPAIPPPPRPLPQAAVPVPQVYPAPVIGDSGIGSGDPVVTDYGYPYGGVYRPVPPRNMGPRLRNCDAAGCSDTQGNHYDRTGQLNRYKSLDGKTCTPMGTTVVCR</sequence>